<dbReference type="InParanoid" id="A0A136IW26"/>
<gene>
    <name evidence="3" type="ORF">Micbo1qcDRAFT_177471</name>
</gene>
<sequence length="158" mass="17025">MHFSQLWMGLVLVTSLTCDDVADLVQEMGQSLSEADSFCLNRPDLSVRTVTRTVARPAPTFARTRRVSTEEDMYITRGSAEHSDGSAAVELSDLDVACACLGMKHIAPAATVTMTEYIGHGSTSETLTPATDDSRPNEDDLSAGRDQKVLSKITDTSP</sequence>
<dbReference type="EMBL" id="KQ964256">
    <property type="protein sequence ID" value="KXJ88979.1"/>
    <property type="molecule type" value="Genomic_DNA"/>
</dbReference>
<evidence type="ECO:0000256" key="2">
    <source>
        <dbReference type="SAM" id="SignalP"/>
    </source>
</evidence>
<dbReference type="AlphaFoldDB" id="A0A136IW26"/>
<keyword evidence="2" id="KW-0732">Signal</keyword>
<protein>
    <submittedName>
        <fullName evidence="3">Uncharacterized protein</fullName>
    </submittedName>
</protein>
<feature type="compositionally biased region" description="Basic and acidic residues" evidence="1">
    <location>
        <begin position="132"/>
        <end position="149"/>
    </location>
</feature>
<feature type="compositionally biased region" description="Polar residues" evidence="1">
    <location>
        <begin position="122"/>
        <end position="131"/>
    </location>
</feature>
<evidence type="ECO:0000256" key="1">
    <source>
        <dbReference type="SAM" id="MobiDB-lite"/>
    </source>
</evidence>
<accession>A0A136IW26</accession>
<feature type="chain" id="PRO_5007293209" evidence="2">
    <location>
        <begin position="19"/>
        <end position="158"/>
    </location>
</feature>
<name>A0A136IW26_9PEZI</name>
<feature type="signal peptide" evidence="2">
    <location>
        <begin position="1"/>
        <end position="18"/>
    </location>
</feature>
<keyword evidence="4" id="KW-1185">Reference proteome</keyword>
<proteinExistence type="predicted"/>
<dbReference type="Proteomes" id="UP000070501">
    <property type="component" value="Unassembled WGS sequence"/>
</dbReference>
<feature type="region of interest" description="Disordered" evidence="1">
    <location>
        <begin position="122"/>
        <end position="158"/>
    </location>
</feature>
<reference evidence="4" key="1">
    <citation type="submission" date="2016-02" db="EMBL/GenBank/DDBJ databases">
        <title>Draft genome sequence of Microdochium bolleyi, a fungal endophyte of beachgrass.</title>
        <authorList>
            <consortium name="DOE Joint Genome Institute"/>
            <person name="David A.S."/>
            <person name="May G."/>
            <person name="Haridas S."/>
            <person name="Lim J."/>
            <person name="Wang M."/>
            <person name="Labutti K."/>
            <person name="Lipzen A."/>
            <person name="Barry K."/>
            <person name="Grigoriev I.V."/>
        </authorList>
    </citation>
    <scope>NUCLEOTIDE SEQUENCE [LARGE SCALE GENOMIC DNA]</scope>
    <source>
        <strain evidence="4">J235TASD1</strain>
    </source>
</reference>
<evidence type="ECO:0000313" key="3">
    <source>
        <dbReference type="EMBL" id="KXJ88979.1"/>
    </source>
</evidence>
<evidence type="ECO:0000313" key="4">
    <source>
        <dbReference type="Proteomes" id="UP000070501"/>
    </source>
</evidence>
<organism evidence="3 4">
    <name type="scientific">Microdochium bolleyi</name>
    <dbReference type="NCBI Taxonomy" id="196109"/>
    <lineage>
        <taxon>Eukaryota</taxon>
        <taxon>Fungi</taxon>
        <taxon>Dikarya</taxon>
        <taxon>Ascomycota</taxon>
        <taxon>Pezizomycotina</taxon>
        <taxon>Sordariomycetes</taxon>
        <taxon>Xylariomycetidae</taxon>
        <taxon>Xylariales</taxon>
        <taxon>Microdochiaceae</taxon>
        <taxon>Microdochium</taxon>
    </lineage>
</organism>